<dbReference type="InterPro" id="IPR010099">
    <property type="entry name" value="SDR39U1"/>
</dbReference>
<organism evidence="4 5">
    <name type="scientific">Knoellia subterranea KCTC 19937</name>
    <dbReference type="NCBI Taxonomy" id="1385521"/>
    <lineage>
        <taxon>Bacteria</taxon>
        <taxon>Bacillati</taxon>
        <taxon>Actinomycetota</taxon>
        <taxon>Actinomycetes</taxon>
        <taxon>Micrococcales</taxon>
        <taxon>Intrasporangiaceae</taxon>
        <taxon>Knoellia</taxon>
    </lineage>
</organism>
<sequence>MPQRIAVAGSSGLIGGALCRSLSARGDDVVRLVRRPSRDATEVSWDPSTRRLDPQVLDGVDAVINLAGASLGARRWNARQKVELLRSRTDGTTALANAIAETGRPVPLLNASGVGYYGDRGDEILTEESAAGTGFLVDLVHAWEGATEAARAAGAPVARLRTGIVLGRDGDAMRPLLRLTKLGLGGPLGNGRHFWPWITLHDHVRAIEHVLDHRLEGAINLTGPEPARQRDIASEMGRALHRPAIVPAPRLALRVVVGEMGNEIVSSQRALPERLLESGFEHEHTNVRDAIEWMVGQSG</sequence>
<dbReference type="InterPro" id="IPR036291">
    <property type="entry name" value="NAD(P)-bd_dom_sf"/>
</dbReference>
<comment type="caution">
    <text evidence="4">The sequence shown here is derived from an EMBL/GenBank/DDBJ whole genome shotgun (WGS) entry which is preliminary data.</text>
</comment>
<proteinExistence type="inferred from homology"/>
<dbReference type="InterPro" id="IPR001509">
    <property type="entry name" value="Epimerase_deHydtase"/>
</dbReference>
<dbReference type="OrthoDB" id="9801773at2"/>
<dbReference type="Proteomes" id="UP000030011">
    <property type="component" value="Unassembled WGS sequence"/>
</dbReference>
<dbReference type="NCBIfam" id="TIGR01777">
    <property type="entry name" value="yfcH"/>
    <property type="match status" value="1"/>
</dbReference>
<dbReference type="AlphaFoldDB" id="A0A0A0JLY2"/>
<dbReference type="STRING" id="1385521.N803_06775"/>
<evidence type="ECO:0000259" key="3">
    <source>
        <dbReference type="Pfam" id="PF08338"/>
    </source>
</evidence>
<comment type="similarity">
    <text evidence="1">Belongs to the NAD(P)-dependent epimerase/dehydratase family. SDR39U1 subfamily.</text>
</comment>
<reference evidence="4 5" key="1">
    <citation type="submission" date="2013-08" db="EMBL/GenBank/DDBJ databases">
        <title>The genome sequence of Knoellia subterranea.</title>
        <authorList>
            <person name="Zhu W."/>
            <person name="Wang G."/>
        </authorList>
    </citation>
    <scope>NUCLEOTIDE SEQUENCE [LARGE SCALE GENOMIC DNA]</scope>
    <source>
        <strain evidence="4 5">KCTC 19937</strain>
    </source>
</reference>
<evidence type="ECO:0000313" key="4">
    <source>
        <dbReference type="EMBL" id="KGN38440.1"/>
    </source>
</evidence>
<gene>
    <name evidence="4" type="ORF">N803_06775</name>
</gene>
<evidence type="ECO:0000259" key="2">
    <source>
        <dbReference type="Pfam" id="PF01370"/>
    </source>
</evidence>
<dbReference type="eggNOG" id="COG1090">
    <property type="taxonomic scope" value="Bacteria"/>
</dbReference>
<evidence type="ECO:0000256" key="1">
    <source>
        <dbReference type="ARBA" id="ARBA00009353"/>
    </source>
</evidence>
<dbReference type="InterPro" id="IPR013549">
    <property type="entry name" value="DUF1731"/>
</dbReference>
<dbReference type="SUPFAM" id="SSF51735">
    <property type="entry name" value="NAD(P)-binding Rossmann-fold domains"/>
    <property type="match status" value="1"/>
</dbReference>
<keyword evidence="5" id="KW-1185">Reference proteome</keyword>
<feature type="domain" description="DUF1731" evidence="3">
    <location>
        <begin position="248"/>
        <end position="293"/>
    </location>
</feature>
<name>A0A0A0JLY2_9MICO</name>
<dbReference type="Gene3D" id="3.40.50.720">
    <property type="entry name" value="NAD(P)-binding Rossmann-like Domain"/>
    <property type="match status" value="1"/>
</dbReference>
<dbReference type="Pfam" id="PF08338">
    <property type="entry name" value="DUF1731"/>
    <property type="match status" value="1"/>
</dbReference>
<dbReference type="PANTHER" id="PTHR11092">
    <property type="entry name" value="SUGAR NUCLEOTIDE EPIMERASE RELATED"/>
    <property type="match status" value="1"/>
</dbReference>
<accession>A0A0A0JLY2</accession>
<protein>
    <submittedName>
        <fullName evidence="4">NAD-dependent epimerase</fullName>
    </submittedName>
</protein>
<dbReference type="Pfam" id="PF01370">
    <property type="entry name" value="Epimerase"/>
    <property type="match status" value="1"/>
</dbReference>
<feature type="domain" description="NAD-dependent epimerase/dehydratase" evidence="2">
    <location>
        <begin position="5"/>
        <end position="215"/>
    </location>
</feature>
<dbReference type="PANTHER" id="PTHR11092:SF0">
    <property type="entry name" value="EPIMERASE FAMILY PROTEIN SDR39U1"/>
    <property type="match status" value="1"/>
</dbReference>
<dbReference type="EMBL" id="AVPK01000002">
    <property type="protein sequence ID" value="KGN38440.1"/>
    <property type="molecule type" value="Genomic_DNA"/>
</dbReference>
<evidence type="ECO:0000313" key="5">
    <source>
        <dbReference type="Proteomes" id="UP000030011"/>
    </source>
</evidence>